<keyword evidence="1" id="KW-0479">Metal-binding</keyword>
<keyword evidence="1" id="KW-0863">Zinc-finger</keyword>
<dbReference type="AlphaFoldDB" id="A0A6V7NSF5"/>
<evidence type="ECO:0000256" key="1">
    <source>
        <dbReference type="PROSITE-ProRule" id="PRU00047"/>
    </source>
</evidence>
<evidence type="ECO:0000259" key="3">
    <source>
        <dbReference type="PROSITE" id="PS50158"/>
    </source>
</evidence>
<evidence type="ECO:0000313" key="4">
    <source>
        <dbReference type="EMBL" id="CAD1821549.1"/>
    </source>
</evidence>
<dbReference type="GO" id="GO:0003676">
    <property type="term" value="F:nucleic acid binding"/>
    <property type="evidence" value="ECO:0007669"/>
    <property type="project" value="InterPro"/>
</dbReference>
<dbReference type="SMART" id="SM00343">
    <property type="entry name" value="ZnF_C2HC"/>
    <property type="match status" value="2"/>
</dbReference>
<keyword evidence="1" id="KW-0862">Zinc</keyword>
<dbReference type="Gene3D" id="4.10.60.10">
    <property type="entry name" value="Zinc finger, CCHC-type"/>
    <property type="match status" value="1"/>
</dbReference>
<reference evidence="4" key="1">
    <citation type="submission" date="2020-07" db="EMBL/GenBank/DDBJ databases">
        <authorList>
            <person name="Lin J."/>
        </authorList>
    </citation>
    <scope>NUCLEOTIDE SEQUENCE</scope>
</reference>
<evidence type="ECO:0000256" key="2">
    <source>
        <dbReference type="SAM" id="MobiDB-lite"/>
    </source>
</evidence>
<accession>A0A6V7NSF5</accession>
<feature type="region of interest" description="Disordered" evidence="2">
    <location>
        <begin position="1"/>
        <end position="117"/>
    </location>
</feature>
<dbReference type="InterPro" id="IPR001878">
    <property type="entry name" value="Znf_CCHC"/>
</dbReference>
<feature type="compositionally biased region" description="Basic and acidic residues" evidence="2">
    <location>
        <begin position="1"/>
        <end position="27"/>
    </location>
</feature>
<dbReference type="GO" id="GO:0008270">
    <property type="term" value="F:zinc ion binding"/>
    <property type="evidence" value="ECO:0007669"/>
    <property type="project" value="UniProtKB-KW"/>
</dbReference>
<dbReference type="SUPFAM" id="SSF57756">
    <property type="entry name" value="Retrovirus zinc finger-like domains"/>
    <property type="match status" value="1"/>
</dbReference>
<proteinExistence type="predicted"/>
<organism evidence="4">
    <name type="scientific">Ananas comosus var. bracteatus</name>
    <name type="common">red pineapple</name>
    <dbReference type="NCBI Taxonomy" id="296719"/>
    <lineage>
        <taxon>Eukaryota</taxon>
        <taxon>Viridiplantae</taxon>
        <taxon>Streptophyta</taxon>
        <taxon>Embryophyta</taxon>
        <taxon>Tracheophyta</taxon>
        <taxon>Spermatophyta</taxon>
        <taxon>Magnoliopsida</taxon>
        <taxon>Liliopsida</taxon>
        <taxon>Poales</taxon>
        <taxon>Bromeliaceae</taxon>
        <taxon>Bromelioideae</taxon>
        <taxon>Ananas</taxon>
    </lineage>
</organism>
<dbReference type="EMBL" id="LR862141">
    <property type="protein sequence ID" value="CAD1821549.1"/>
    <property type="molecule type" value="Genomic_DNA"/>
</dbReference>
<gene>
    <name evidence="4" type="ORF">CB5_LOCUS4760</name>
</gene>
<sequence length="445" mass="50214">MAETMHEGRKEGSAEVGEHSKGRKEAPLRSPTSVEVDEHSRGRKEAPLRSSASRRLVVGESSKRGKRVGGQAPLRSSAPRCLEVGESSKGGKGVGCQATLRNPVTSNGREEAGVKKKSGKRITWADEVGEELLKHSRSFEEEEEALATFGKNFLSKQKEGFNAGHQWSKLRAPPLEARSGNNCRGEDGANKCPIPSSSLLSRESYKDVLMKRPEPHYPARYPQRSNLHTAYPSYPSRGTPRRSLAKRCYRCLASDHVASACRDPVRCWRCWKTGHQAYSCRGKSTTSDASMDRVVNRRGRAPLPKVFVPYTEEYLRRVELRRNAVLADIIQPANLGQDPITVINTALASRFGGYVDDFAVSRYRDRDFAIFLPEWVPADLLIRREIITLNGFWLRCWPWGQYRYARPHRVMFKAWIRLLNLPFEIWSVARVAALVSSFGRFIRAD</sequence>
<name>A0A6V7NSF5_ANACO</name>
<dbReference type="PROSITE" id="PS50158">
    <property type="entry name" value="ZF_CCHC"/>
    <property type="match status" value="1"/>
</dbReference>
<protein>
    <recommendedName>
        <fullName evidence="3">CCHC-type domain-containing protein</fullName>
    </recommendedName>
</protein>
<feature type="region of interest" description="Disordered" evidence="2">
    <location>
        <begin position="214"/>
        <end position="241"/>
    </location>
</feature>
<feature type="domain" description="CCHC-type" evidence="3">
    <location>
        <begin position="266"/>
        <end position="281"/>
    </location>
</feature>
<feature type="compositionally biased region" description="Basic and acidic residues" evidence="2">
    <location>
        <begin position="36"/>
        <end position="47"/>
    </location>
</feature>
<dbReference type="InterPro" id="IPR036875">
    <property type="entry name" value="Znf_CCHC_sf"/>
</dbReference>